<keyword evidence="2" id="KW-0472">Membrane</keyword>
<feature type="transmembrane region" description="Helical" evidence="2">
    <location>
        <begin position="406"/>
        <end position="428"/>
    </location>
</feature>
<keyword evidence="2" id="KW-0812">Transmembrane</keyword>
<feature type="transmembrane region" description="Helical" evidence="2">
    <location>
        <begin position="193"/>
        <end position="211"/>
    </location>
</feature>
<feature type="transmembrane region" description="Helical" evidence="2">
    <location>
        <begin position="293"/>
        <end position="315"/>
    </location>
</feature>
<feature type="compositionally biased region" description="Polar residues" evidence="1">
    <location>
        <begin position="619"/>
        <end position="637"/>
    </location>
</feature>
<dbReference type="EMBL" id="SWCJ01000003">
    <property type="protein sequence ID" value="TKB56661.1"/>
    <property type="molecule type" value="Genomic_DNA"/>
</dbReference>
<evidence type="ECO:0000256" key="1">
    <source>
        <dbReference type="SAM" id="MobiDB-lite"/>
    </source>
</evidence>
<feature type="transmembrane region" description="Helical" evidence="2">
    <location>
        <begin position="232"/>
        <end position="255"/>
    </location>
</feature>
<proteinExistence type="predicted"/>
<accession>A0A4U1BV19</accession>
<evidence type="ECO:0000313" key="4">
    <source>
        <dbReference type="Proteomes" id="UP000305675"/>
    </source>
</evidence>
<keyword evidence="2" id="KW-1133">Transmembrane helix</keyword>
<feature type="transmembrane region" description="Helical" evidence="2">
    <location>
        <begin position="455"/>
        <end position="478"/>
    </location>
</feature>
<reference evidence="3 4" key="1">
    <citation type="submission" date="2019-04" db="EMBL/GenBank/DDBJ databases">
        <authorList>
            <person name="Hwang J.C."/>
        </authorList>
    </citation>
    <scope>NUCLEOTIDE SEQUENCE [LARGE SCALE GENOMIC DNA]</scope>
    <source>
        <strain evidence="3 4">IMCC35002</strain>
    </source>
</reference>
<feature type="transmembrane region" description="Helical" evidence="2">
    <location>
        <begin position="50"/>
        <end position="70"/>
    </location>
</feature>
<organism evidence="3 4">
    <name type="scientific">Ferrimonas aestuarii</name>
    <dbReference type="NCBI Taxonomy" id="2569539"/>
    <lineage>
        <taxon>Bacteria</taxon>
        <taxon>Pseudomonadati</taxon>
        <taxon>Pseudomonadota</taxon>
        <taxon>Gammaproteobacteria</taxon>
        <taxon>Alteromonadales</taxon>
        <taxon>Ferrimonadaceae</taxon>
        <taxon>Ferrimonas</taxon>
    </lineage>
</organism>
<comment type="caution">
    <text evidence="3">The sequence shown here is derived from an EMBL/GenBank/DDBJ whole genome shotgun (WGS) entry which is preliminary data.</text>
</comment>
<keyword evidence="4" id="KW-1185">Reference proteome</keyword>
<dbReference type="RefSeq" id="WP_136862465.1">
    <property type="nucleotide sequence ID" value="NZ_SWCJ01000003.1"/>
</dbReference>
<evidence type="ECO:0000256" key="2">
    <source>
        <dbReference type="SAM" id="Phobius"/>
    </source>
</evidence>
<feature type="transmembrane region" description="Helical" evidence="2">
    <location>
        <begin position="21"/>
        <end position="44"/>
    </location>
</feature>
<dbReference type="OrthoDB" id="8481281at2"/>
<dbReference type="AlphaFoldDB" id="A0A4U1BV19"/>
<feature type="region of interest" description="Disordered" evidence="1">
    <location>
        <begin position="611"/>
        <end position="637"/>
    </location>
</feature>
<protein>
    <submittedName>
        <fullName evidence="3">Uncharacterized protein</fullName>
    </submittedName>
</protein>
<gene>
    <name evidence="3" type="ORF">FCL42_05875</name>
</gene>
<name>A0A4U1BV19_9GAMM</name>
<feature type="transmembrane region" description="Helical" evidence="2">
    <location>
        <begin position="163"/>
        <end position="181"/>
    </location>
</feature>
<dbReference type="Proteomes" id="UP000305675">
    <property type="component" value="Unassembled WGS sequence"/>
</dbReference>
<sequence>MAYEHGSLDLGIRNPFRFEGVIRALRGLLTTALGLIVLLSVTSAVQENQIIGWITALTGFILLSNGLWTLGSGLMQTLRFFVGRSVPTSLAPNHAKSEADSAQAELNDVAYDAGQMEQMLVGRKNLTFTEPQGLIGRLIHTLFPKLTFVPYPIRNMAQQLTDTLAQTAVAVIVYGLASFVIHSGLVQGAVQPFLSPVISTLFLLYLISIWFKAGRPIARNVAKGAQSRGAGGLAKALVLAVTLPTAAAIGLNYALVNTPLVRVLDLFAPVETLSRSDAALVGFTQAIHENVSISLWIVAIAIIAALSSVALAMLVSNRCRQSDPTTEVSELRENWQESVHPREVFINLDSMVMANRRYKEVPNRIYRSLKPMLKEQSNGKGAFYGETIQETQPRVKPMPVSGLPKILRILGTVVGQLFMLTSAVLLFANYEILGKLISWFIAIPSLARGEAFDTWWLVGTDVATAINALLGIGIFAMFGRLLTNLTHTFWSEFQFESQLIYFKCEGTYTESTISTGKGIYDSTQSENVICRSSMTPWVITARAISSTFAGVGSKNLEQPRHLMSMYRNDEDLTSIVDDLRGYLKSRQTIANVGTEADIEAAAQIHKLNEQSRAMPGAQPQPSVNALEAGQNQIEHQD</sequence>
<evidence type="ECO:0000313" key="3">
    <source>
        <dbReference type="EMBL" id="TKB56661.1"/>
    </source>
</evidence>